<dbReference type="EMBL" id="JQAZ01000006">
    <property type="protein sequence ID" value="KRN30636.1"/>
    <property type="molecule type" value="Genomic_DNA"/>
</dbReference>
<sequence>MAMTTGTPIAIHLETHVTQNGETEKHVFDEKGQLVQIGQSLYIRYKETSEDDGSLIPVTLKIEQNGDIQLSRGDTNGSTHMKLFFAQGKKVLTRYRTPYGIIPVETVTPNMRIRIKNQPVSGEIYVEYQLFAEGQHLGDYQLSLIFTA</sequence>
<reference evidence="3 4" key="1">
    <citation type="journal article" date="2015" name="Genome Announc.">
        <title>Expanding the biotechnology potential of lactobacilli through comparative genomics of 213 strains and associated genera.</title>
        <authorList>
            <person name="Sun Z."/>
            <person name="Harris H.M."/>
            <person name="McCann A."/>
            <person name="Guo C."/>
            <person name="Argimon S."/>
            <person name="Zhang W."/>
            <person name="Yang X."/>
            <person name="Jeffery I.B."/>
            <person name="Cooney J.C."/>
            <person name="Kagawa T.F."/>
            <person name="Liu W."/>
            <person name="Song Y."/>
            <person name="Salvetti E."/>
            <person name="Wrobel A."/>
            <person name="Rasinkangas P."/>
            <person name="Parkhill J."/>
            <person name="Rea M.C."/>
            <person name="O'Sullivan O."/>
            <person name="Ritari J."/>
            <person name="Douillard F.P."/>
            <person name="Paul Ross R."/>
            <person name="Yang R."/>
            <person name="Briner A.E."/>
            <person name="Felis G.E."/>
            <person name="de Vos W.M."/>
            <person name="Barrangou R."/>
            <person name="Klaenhammer T.R."/>
            <person name="Caufield P.W."/>
            <person name="Cui Y."/>
            <person name="Zhang H."/>
            <person name="O'Toole P.W."/>
        </authorList>
    </citation>
    <scope>NUCLEOTIDE SEQUENCE [LARGE SCALE GENOMIC DNA]</scope>
    <source>
        <strain evidence="1 4">ATCC BAA-66</strain>
        <strain evidence="2 3">DSM 13344</strain>
    </source>
</reference>
<dbReference type="EMBL" id="JQAT01000005">
    <property type="protein sequence ID" value="KRN27893.1"/>
    <property type="molecule type" value="Genomic_DNA"/>
</dbReference>
<dbReference type="SUPFAM" id="SSF50814">
    <property type="entry name" value="Lipocalins"/>
    <property type="match status" value="1"/>
</dbReference>
<proteinExistence type="predicted"/>
<gene>
    <name evidence="1" type="ORF">IV38_GL001732</name>
    <name evidence="2" type="ORF">IV40_GL001823</name>
</gene>
<evidence type="ECO:0008006" key="5">
    <source>
        <dbReference type="Google" id="ProtNLM"/>
    </source>
</evidence>
<evidence type="ECO:0000313" key="4">
    <source>
        <dbReference type="Proteomes" id="UP000051751"/>
    </source>
</evidence>
<dbReference type="PATRIC" id="fig|81857.3.peg.1749"/>
<dbReference type="Proteomes" id="UP000051751">
    <property type="component" value="Unassembled WGS sequence"/>
</dbReference>
<dbReference type="OrthoDB" id="2151645at2"/>
<dbReference type="STRING" id="81857.IV38_GL001732"/>
<protein>
    <recommendedName>
        <fullName evidence="5">YwiB</fullName>
    </recommendedName>
</protein>
<dbReference type="RefSeq" id="WP_057770617.1">
    <property type="nucleotide sequence ID" value="NZ_JQAT01000005.1"/>
</dbReference>
<accession>A0A0R2FNG0</accession>
<comment type="caution">
    <text evidence="1">The sequence shown here is derived from an EMBL/GenBank/DDBJ whole genome shotgun (WGS) entry which is preliminary data.</text>
</comment>
<evidence type="ECO:0000313" key="3">
    <source>
        <dbReference type="Proteomes" id="UP000051645"/>
    </source>
</evidence>
<dbReference type="InterPro" id="IPR015231">
    <property type="entry name" value="DUF1934"/>
</dbReference>
<dbReference type="Gene3D" id="2.40.128.20">
    <property type="match status" value="1"/>
</dbReference>
<dbReference type="Pfam" id="PF09148">
    <property type="entry name" value="DUF1934"/>
    <property type="match status" value="1"/>
</dbReference>
<name>A0A0R2FNG0_9LACO</name>
<evidence type="ECO:0000313" key="1">
    <source>
        <dbReference type="EMBL" id="KRN27893.1"/>
    </source>
</evidence>
<keyword evidence="3" id="KW-1185">Reference proteome</keyword>
<dbReference type="AlphaFoldDB" id="A0A0R2FNG0"/>
<dbReference type="Proteomes" id="UP000051645">
    <property type="component" value="Unassembled WGS sequence"/>
</dbReference>
<dbReference type="InterPro" id="IPR012674">
    <property type="entry name" value="Calycin"/>
</dbReference>
<evidence type="ECO:0000313" key="2">
    <source>
        <dbReference type="EMBL" id="KRN30636.1"/>
    </source>
</evidence>
<organism evidence="1 4">
    <name type="scientific">Lactobacillus selangorensis</name>
    <dbReference type="NCBI Taxonomy" id="81857"/>
    <lineage>
        <taxon>Bacteria</taxon>
        <taxon>Bacillati</taxon>
        <taxon>Bacillota</taxon>
        <taxon>Bacilli</taxon>
        <taxon>Lactobacillales</taxon>
        <taxon>Lactobacillaceae</taxon>
        <taxon>Lactobacillus</taxon>
    </lineage>
</organism>